<comment type="cofactor">
    <cofactor evidence="13">
        <name>Cu cation</name>
        <dbReference type="ChEBI" id="CHEBI:23378"/>
    </cofactor>
    <text evidence="13">Binds 4 Cu cations per monomer.</text>
</comment>
<dbReference type="PANTHER" id="PTHR11709:SF410">
    <property type="entry name" value="LACCASE"/>
    <property type="match status" value="1"/>
</dbReference>
<feature type="domain" description="Plastocyanin-like" evidence="16">
    <location>
        <begin position="38"/>
        <end position="148"/>
    </location>
</feature>
<dbReference type="Pfam" id="PF07732">
    <property type="entry name" value="Cu-oxidase_3"/>
    <property type="match status" value="1"/>
</dbReference>
<evidence type="ECO:0000256" key="1">
    <source>
        <dbReference type="ARBA" id="ARBA00000349"/>
    </source>
</evidence>
<dbReference type="CDD" id="cd13849">
    <property type="entry name" value="CuRO_1_LCC_plant"/>
    <property type="match status" value="1"/>
</dbReference>
<comment type="caution">
    <text evidence="17">The sequence shown here is derived from an EMBL/GenBank/DDBJ whole genome shotgun (WGS) entry which is preliminary data.</text>
</comment>
<gene>
    <name evidence="17" type="ORF">CJ030_MR3G015498</name>
</gene>
<comment type="catalytic activity">
    <reaction evidence="1 13">
        <text>4 hydroquinone + O2 = 4 benzosemiquinone + 2 H2O</text>
        <dbReference type="Rhea" id="RHEA:11276"/>
        <dbReference type="ChEBI" id="CHEBI:15377"/>
        <dbReference type="ChEBI" id="CHEBI:15379"/>
        <dbReference type="ChEBI" id="CHEBI:17594"/>
        <dbReference type="ChEBI" id="CHEBI:17977"/>
        <dbReference type="EC" id="1.10.3.2"/>
    </reaction>
</comment>
<dbReference type="GO" id="GO:0005507">
    <property type="term" value="F:copper ion binding"/>
    <property type="evidence" value="ECO:0007669"/>
    <property type="project" value="InterPro"/>
</dbReference>
<keyword evidence="9 13" id="KW-0560">Oxidoreductase</keyword>
<evidence type="ECO:0000256" key="4">
    <source>
        <dbReference type="ARBA" id="ARBA00012297"/>
    </source>
</evidence>
<comment type="similarity">
    <text evidence="3 13">Belongs to the multicopper oxidase family.</text>
</comment>
<keyword evidence="8 13" id="KW-0677">Repeat</keyword>
<evidence type="ECO:0000256" key="7">
    <source>
        <dbReference type="ARBA" id="ARBA00022723"/>
    </source>
</evidence>
<organism evidence="17 18">
    <name type="scientific">Morella rubra</name>
    <name type="common">Chinese bayberry</name>
    <dbReference type="NCBI Taxonomy" id="262757"/>
    <lineage>
        <taxon>Eukaryota</taxon>
        <taxon>Viridiplantae</taxon>
        <taxon>Streptophyta</taxon>
        <taxon>Embryophyta</taxon>
        <taxon>Tracheophyta</taxon>
        <taxon>Spermatophyta</taxon>
        <taxon>Magnoliopsida</taxon>
        <taxon>eudicotyledons</taxon>
        <taxon>Gunneridae</taxon>
        <taxon>Pentapetalae</taxon>
        <taxon>rosids</taxon>
        <taxon>fabids</taxon>
        <taxon>Fagales</taxon>
        <taxon>Myricaceae</taxon>
        <taxon>Morella</taxon>
    </lineage>
</organism>
<dbReference type="Pfam" id="PF00394">
    <property type="entry name" value="Cu-oxidase"/>
    <property type="match status" value="1"/>
</dbReference>
<feature type="domain" description="Plastocyanin-like" evidence="15">
    <location>
        <begin position="416"/>
        <end position="548"/>
    </location>
</feature>
<dbReference type="InterPro" id="IPR002355">
    <property type="entry name" value="Cu_oxidase_Cu_BS"/>
</dbReference>
<dbReference type="PROSITE" id="PS00079">
    <property type="entry name" value="MULTICOPPER_OXIDASE1"/>
    <property type="match status" value="1"/>
</dbReference>
<dbReference type="GO" id="GO:0052716">
    <property type="term" value="F:hydroquinone:oxygen oxidoreductase activity"/>
    <property type="evidence" value="ECO:0007669"/>
    <property type="project" value="UniProtKB-EC"/>
</dbReference>
<dbReference type="InterPro" id="IPR008972">
    <property type="entry name" value="Cupredoxin"/>
</dbReference>
<keyword evidence="10 13" id="KW-0186">Copper</keyword>
<evidence type="ECO:0000256" key="9">
    <source>
        <dbReference type="ARBA" id="ARBA00023002"/>
    </source>
</evidence>
<keyword evidence="18" id="KW-1185">Reference proteome</keyword>
<feature type="domain" description="Plastocyanin-like" evidence="14">
    <location>
        <begin position="162"/>
        <end position="312"/>
    </location>
</feature>
<comment type="function">
    <text evidence="13">Lignin degradation and detoxification of lignin-derived products.</text>
</comment>
<evidence type="ECO:0000256" key="8">
    <source>
        <dbReference type="ARBA" id="ARBA00022737"/>
    </source>
</evidence>
<name>A0A6A1W6H2_9ROSI</name>
<dbReference type="InterPro" id="IPR017761">
    <property type="entry name" value="Laccase"/>
</dbReference>
<evidence type="ECO:0000256" key="11">
    <source>
        <dbReference type="ARBA" id="ARBA00023180"/>
    </source>
</evidence>
<dbReference type="AlphaFoldDB" id="A0A6A1W6H2"/>
<dbReference type="InterPro" id="IPR034289">
    <property type="entry name" value="CuRO_3_LCC"/>
</dbReference>
<keyword evidence="7 13" id="KW-0479">Metal-binding</keyword>
<evidence type="ECO:0000313" key="17">
    <source>
        <dbReference type="EMBL" id="KAB1220745.1"/>
    </source>
</evidence>
<proteinExistence type="inferred from homology"/>
<reference evidence="17 18" key="1">
    <citation type="journal article" date="2019" name="Plant Biotechnol. J.">
        <title>The red bayberry genome and genetic basis of sex determination.</title>
        <authorList>
            <person name="Jia H.M."/>
            <person name="Jia H.J."/>
            <person name="Cai Q.L."/>
            <person name="Wang Y."/>
            <person name="Zhao H.B."/>
            <person name="Yang W.F."/>
            <person name="Wang G.Y."/>
            <person name="Li Y.H."/>
            <person name="Zhan D.L."/>
            <person name="Shen Y.T."/>
            <person name="Niu Q.F."/>
            <person name="Chang L."/>
            <person name="Qiu J."/>
            <person name="Zhao L."/>
            <person name="Xie H.B."/>
            <person name="Fu W.Y."/>
            <person name="Jin J."/>
            <person name="Li X.W."/>
            <person name="Jiao Y."/>
            <person name="Zhou C.C."/>
            <person name="Tu T."/>
            <person name="Chai C.Y."/>
            <person name="Gao J.L."/>
            <person name="Fan L.J."/>
            <person name="van de Weg E."/>
            <person name="Wang J.Y."/>
            <person name="Gao Z.S."/>
        </authorList>
    </citation>
    <scope>NUCLEOTIDE SEQUENCE [LARGE SCALE GENOMIC DNA]</scope>
    <source>
        <tissue evidence="17">Leaves</tissue>
    </source>
</reference>
<evidence type="ECO:0000259" key="14">
    <source>
        <dbReference type="Pfam" id="PF00394"/>
    </source>
</evidence>
<dbReference type="CDD" id="cd13875">
    <property type="entry name" value="CuRO_2_LCC_plant"/>
    <property type="match status" value="1"/>
</dbReference>
<evidence type="ECO:0000256" key="5">
    <source>
        <dbReference type="ARBA" id="ARBA00022523"/>
    </source>
</evidence>
<dbReference type="PROSITE" id="PS00080">
    <property type="entry name" value="MULTICOPPER_OXIDASE2"/>
    <property type="match status" value="1"/>
</dbReference>
<dbReference type="PANTHER" id="PTHR11709">
    <property type="entry name" value="MULTI-COPPER OXIDASE"/>
    <property type="match status" value="1"/>
</dbReference>
<dbReference type="OrthoDB" id="2121828at2759"/>
<dbReference type="Pfam" id="PF07731">
    <property type="entry name" value="Cu-oxidase_2"/>
    <property type="match status" value="1"/>
</dbReference>
<evidence type="ECO:0000256" key="13">
    <source>
        <dbReference type="RuleBase" id="RU361119"/>
    </source>
</evidence>
<evidence type="ECO:0000256" key="2">
    <source>
        <dbReference type="ARBA" id="ARBA00004271"/>
    </source>
</evidence>
<keyword evidence="11" id="KW-0325">Glycoprotein</keyword>
<dbReference type="GO" id="GO:0046274">
    <property type="term" value="P:lignin catabolic process"/>
    <property type="evidence" value="ECO:0007669"/>
    <property type="project" value="UniProtKB-KW"/>
</dbReference>
<sequence length="567" mass="62454">MGQMKIGLILGFLGFLFLDGLLLCTAYNVHHYSFILKDTNFTRLCTTKSMFTANGQWPGPTIHVRKGDRAFVNVHNDGDYGVTIHWHGVKQPRNPWSDGPENITQCPIPAGKNFTYEVIFSTEEGTLWWHAHSDWSRATIHGAIVVLPPIGSSYPFSKPYAEHVIVLSEWYNGDVKQIIDYAMATGGDPNISDAYAINGQPGYPNNCSTGTSYRLSVQSGKTYLLRLVSAVMNEEMFFGIAKHNITVVAQDGAYIKPITTSYIMITPGQTMDILLTANQAPSYYYMTATPYFDNSAPFDSTNTSAIIQYTGSYTPPASPPYPSLPNVTDKDAADNFTTRIRSLASAAYPVNVPKKIDTRIIIAVSVNQILCPNSSCSTPTGNRLAASLNNVSFVTPKIDILQAYYRNLGKVFDRDFPNKPPYAFNYTGDVGNNTVYPSQGTKVRVINYGAAVEIVFQGTNVGNAENHPMHLHGFSFYLVGTGYGNYNATTSPKTYNLIDPREVNTIGVPRKGWATIRFIADNPGVWFMHCHLERHASWGMAAAIIVKNGPTKETSIRPPPANLPTCS</sequence>
<comment type="subcellular location">
    <subcellularLocation>
        <location evidence="2 13">Secreted</location>
        <location evidence="2 13">Extracellular space</location>
        <location evidence="2 13">Apoplast</location>
    </subcellularLocation>
</comment>
<dbReference type="SUPFAM" id="SSF49503">
    <property type="entry name" value="Cupredoxins"/>
    <property type="match status" value="3"/>
</dbReference>
<evidence type="ECO:0000256" key="12">
    <source>
        <dbReference type="ARBA" id="ARBA00023185"/>
    </source>
</evidence>
<dbReference type="InterPro" id="IPR045087">
    <property type="entry name" value="Cu-oxidase_fam"/>
</dbReference>
<dbReference type="CDD" id="cd13897">
    <property type="entry name" value="CuRO_3_LCC_plant"/>
    <property type="match status" value="1"/>
</dbReference>
<keyword evidence="12 13" id="KW-0439">Lignin degradation</keyword>
<dbReference type="InterPro" id="IPR011707">
    <property type="entry name" value="Cu-oxidase-like_N"/>
</dbReference>
<dbReference type="NCBIfam" id="TIGR03389">
    <property type="entry name" value="laccase"/>
    <property type="match status" value="1"/>
</dbReference>
<dbReference type="InterPro" id="IPR033138">
    <property type="entry name" value="Cu_oxidase_CS"/>
</dbReference>
<evidence type="ECO:0000313" key="18">
    <source>
        <dbReference type="Proteomes" id="UP000516437"/>
    </source>
</evidence>
<accession>A0A6A1W6H2</accession>
<dbReference type="InterPro" id="IPR001117">
    <property type="entry name" value="Cu-oxidase_2nd"/>
</dbReference>
<keyword evidence="6 13" id="KW-0964">Secreted</keyword>
<evidence type="ECO:0000256" key="6">
    <source>
        <dbReference type="ARBA" id="ARBA00022525"/>
    </source>
</evidence>
<dbReference type="InterPro" id="IPR034288">
    <property type="entry name" value="CuRO_1_LCC"/>
</dbReference>
<evidence type="ECO:0000259" key="16">
    <source>
        <dbReference type="Pfam" id="PF07732"/>
    </source>
</evidence>
<dbReference type="FunFam" id="2.60.40.420:FF:000045">
    <property type="entry name" value="Laccase 2"/>
    <property type="match status" value="1"/>
</dbReference>
<dbReference type="EMBL" id="RXIC02000021">
    <property type="protein sequence ID" value="KAB1220745.1"/>
    <property type="molecule type" value="Genomic_DNA"/>
</dbReference>
<dbReference type="Gene3D" id="2.60.40.420">
    <property type="entry name" value="Cupredoxins - blue copper proteins"/>
    <property type="match status" value="3"/>
</dbReference>
<keyword evidence="5 13" id="KW-0052">Apoplast</keyword>
<protein>
    <recommendedName>
        <fullName evidence="4 13">Laccase</fullName>
        <ecNumber evidence="4 13">1.10.3.2</ecNumber>
    </recommendedName>
    <alternativeName>
        <fullName evidence="13">Benzenediol:oxygen oxidoreductase</fullName>
    </alternativeName>
    <alternativeName>
        <fullName evidence="13">Diphenol oxidase</fullName>
    </alternativeName>
    <alternativeName>
        <fullName evidence="13">Urishiol oxidase</fullName>
    </alternativeName>
</protein>
<dbReference type="EC" id="1.10.3.2" evidence="4 13"/>
<dbReference type="GO" id="GO:0048046">
    <property type="term" value="C:apoplast"/>
    <property type="evidence" value="ECO:0007669"/>
    <property type="project" value="UniProtKB-SubCell"/>
</dbReference>
<dbReference type="InterPro" id="IPR034285">
    <property type="entry name" value="CuRO_2_LCC"/>
</dbReference>
<evidence type="ECO:0000256" key="3">
    <source>
        <dbReference type="ARBA" id="ARBA00010609"/>
    </source>
</evidence>
<evidence type="ECO:0000256" key="10">
    <source>
        <dbReference type="ARBA" id="ARBA00023008"/>
    </source>
</evidence>
<dbReference type="Proteomes" id="UP000516437">
    <property type="component" value="Chromosome 3"/>
</dbReference>
<evidence type="ECO:0000259" key="15">
    <source>
        <dbReference type="Pfam" id="PF07731"/>
    </source>
</evidence>
<dbReference type="InterPro" id="IPR011706">
    <property type="entry name" value="Cu-oxidase_C"/>
</dbReference>